<dbReference type="AlphaFoldDB" id="A0A0X1KMR7"/>
<dbReference type="Pfam" id="PF00005">
    <property type="entry name" value="ABC_tran"/>
    <property type="match status" value="1"/>
</dbReference>
<keyword evidence="6" id="KW-1185">Reference proteome</keyword>
<accession>A0A0X1KMR7</accession>
<dbReference type="PATRIC" id="fig|1432656.3.peg.2074"/>
<dbReference type="GO" id="GO:0016887">
    <property type="term" value="F:ATP hydrolysis activity"/>
    <property type="evidence" value="ECO:0007669"/>
    <property type="project" value="InterPro"/>
</dbReference>
<dbReference type="GO" id="GO:0005524">
    <property type="term" value="F:ATP binding"/>
    <property type="evidence" value="ECO:0007669"/>
    <property type="project" value="UniProtKB-KW"/>
</dbReference>
<dbReference type="EMBL" id="CP007140">
    <property type="protein sequence ID" value="AJC72553.1"/>
    <property type="molecule type" value="Genomic_DNA"/>
</dbReference>
<feature type="domain" description="ABC transporter" evidence="4">
    <location>
        <begin position="5"/>
        <end position="202"/>
    </location>
</feature>
<dbReference type="PANTHER" id="PTHR42939:SF1">
    <property type="entry name" value="ABC TRANSPORTER ATP-BINDING PROTEIN ALBC-RELATED"/>
    <property type="match status" value="1"/>
</dbReference>
<evidence type="ECO:0000256" key="2">
    <source>
        <dbReference type="ARBA" id="ARBA00022741"/>
    </source>
</evidence>
<keyword evidence="3 5" id="KW-0067">ATP-binding</keyword>
<dbReference type="Proteomes" id="UP000062043">
    <property type="component" value="Chromosome"/>
</dbReference>
<dbReference type="InterPro" id="IPR003439">
    <property type="entry name" value="ABC_transporter-like_ATP-bd"/>
</dbReference>
<reference evidence="5 6" key="1">
    <citation type="submission" date="2014-01" db="EMBL/GenBank/DDBJ databases">
        <title>Genome sequencing of Thermococcus guaymasensis.</title>
        <authorList>
            <person name="Zhang X."/>
            <person name="Alvare G."/>
            <person name="Fristensky B."/>
            <person name="Chen L."/>
            <person name="Suen T."/>
            <person name="Chen Q."/>
            <person name="Ma K."/>
        </authorList>
    </citation>
    <scope>NUCLEOTIDE SEQUENCE [LARGE SCALE GENOMIC DNA]</scope>
    <source>
        <strain evidence="5 6">DSM 11113</strain>
    </source>
</reference>
<evidence type="ECO:0000256" key="1">
    <source>
        <dbReference type="ARBA" id="ARBA00022448"/>
    </source>
</evidence>
<dbReference type="SUPFAM" id="SSF52540">
    <property type="entry name" value="P-loop containing nucleoside triphosphate hydrolases"/>
    <property type="match status" value="1"/>
</dbReference>
<keyword evidence="1" id="KW-0813">Transport</keyword>
<dbReference type="OrthoDB" id="18209at2157"/>
<dbReference type="GeneID" id="27136100"/>
<evidence type="ECO:0000259" key="4">
    <source>
        <dbReference type="PROSITE" id="PS50893"/>
    </source>
</evidence>
<dbReference type="InterPro" id="IPR027417">
    <property type="entry name" value="P-loop_NTPase"/>
</dbReference>
<evidence type="ECO:0000313" key="6">
    <source>
        <dbReference type="Proteomes" id="UP000062043"/>
    </source>
</evidence>
<dbReference type="KEGG" id="tgy:X802_10610"/>
<dbReference type="CDD" id="cd03230">
    <property type="entry name" value="ABC_DR_subfamily_A"/>
    <property type="match status" value="1"/>
</dbReference>
<dbReference type="InterPro" id="IPR051782">
    <property type="entry name" value="ABC_Transporter_VariousFunc"/>
</dbReference>
<dbReference type="InterPro" id="IPR003593">
    <property type="entry name" value="AAA+_ATPase"/>
</dbReference>
<gene>
    <name evidence="5" type="ORF">X802_10610</name>
</gene>
<sequence length="202" mass="22187">MDHAVVLRNVRKRYGSHLVLNDVNLEIERGESVCIIGKNGSGKSTLLKVIAGLTDFEGKVELNVSGIGFVAQEPALYSRLTVKDNIELFSRLTGNINPGWVNELVTLLDLEKVMHVPVEKLSHGTVKKLDLVCALAGNPELVLLDEPLVSLDIESRNAMLSVCDLFREQGKTVVSVTHFIEVLGPKCDSVYLLEEGKLKRIG</sequence>
<protein>
    <submittedName>
        <fullName evidence="5">ABC transporter ATP-binding protein</fullName>
    </submittedName>
</protein>
<dbReference type="Gene3D" id="3.40.50.300">
    <property type="entry name" value="P-loop containing nucleotide triphosphate hydrolases"/>
    <property type="match status" value="1"/>
</dbReference>
<dbReference type="SMART" id="SM00382">
    <property type="entry name" value="AAA"/>
    <property type="match status" value="1"/>
</dbReference>
<dbReference type="RefSeq" id="WP_062373807.1">
    <property type="nucleotide sequence ID" value="NZ_CP007140.1"/>
</dbReference>
<evidence type="ECO:0000256" key="3">
    <source>
        <dbReference type="ARBA" id="ARBA00022840"/>
    </source>
</evidence>
<organism evidence="5 6">
    <name type="scientific">Thermococcus guaymasensis DSM 11113</name>
    <dbReference type="NCBI Taxonomy" id="1432656"/>
    <lineage>
        <taxon>Archaea</taxon>
        <taxon>Methanobacteriati</taxon>
        <taxon>Methanobacteriota</taxon>
        <taxon>Thermococci</taxon>
        <taxon>Thermococcales</taxon>
        <taxon>Thermococcaceae</taxon>
        <taxon>Thermococcus</taxon>
    </lineage>
</organism>
<name>A0A0X1KMR7_9EURY</name>
<proteinExistence type="predicted"/>
<dbReference type="STRING" id="1432656.X802_10610"/>
<dbReference type="PROSITE" id="PS50893">
    <property type="entry name" value="ABC_TRANSPORTER_2"/>
    <property type="match status" value="1"/>
</dbReference>
<keyword evidence="2" id="KW-0547">Nucleotide-binding</keyword>
<dbReference type="PANTHER" id="PTHR42939">
    <property type="entry name" value="ABC TRANSPORTER ATP-BINDING PROTEIN ALBC-RELATED"/>
    <property type="match status" value="1"/>
</dbReference>
<evidence type="ECO:0000313" key="5">
    <source>
        <dbReference type="EMBL" id="AJC72553.1"/>
    </source>
</evidence>